<keyword evidence="1" id="KW-0406">Ion transport</keyword>
<dbReference type="Gene3D" id="2.60.120.10">
    <property type="entry name" value="Jelly Rolls"/>
    <property type="match status" value="1"/>
</dbReference>
<dbReference type="SUPFAM" id="SSF51206">
    <property type="entry name" value="cAMP-binding domain-like"/>
    <property type="match status" value="1"/>
</dbReference>
<dbReference type="GO" id="GO:0016020">
    <property type="term" value="C:membrane"/>
    <property type="evidence" value="ECO:0007669"/>
    <property type="project" value="UniProtKB-SubCell"/>
</dbReference>
<dbReference type="InterPro" id="IPR000595">
    <property type="entry name" value="cNMP-bd_dom"/>
</dbReference>
<evidence type="ECO:0000313" key="4">
    <source>
        <dbReference type="EMBL" id="TQE04669.1"/>
    </source>
</evidence>
<feature type="domain" description="Cyclic nucleotide-binding" evidence="3">
    <location>
        <begin position="123"/>
        <end position="202"/>
    </location>
</feature>
<dbReference type="GO" id="GO:0034220">
    <property type="term" value="P:monoatomic ion transmembrane transport"/>
    <property type="evidence" value="ECO:0007669"/>
    <property type="project" value="UniProtKB-KW"/>
</dbReference>
<name>A0A540N0Z9_MALBA</name>
<accession>A0A540N0Z9</accession>
<comment type="caution">
    <text evidence="4">The sequence shown here is derived from an EMBL/GenBank/DDBJ whole genome shotgun (WGS) entry which is preliminary data.</text>
</comment>
<keyword evidence="5" id="KW-1185">Reference proteome</keyword>
<dbReference type="SMART" id="SM00100">
    <property type="entry name" value="cNMP"/>
    <property type="match status" value="1"/>
</dbReference>
<dbReference type="CDD" id="cd00038">
    <property type="entry name" value="CAP_ED"/>
    <property type="match status" value="1"/>
</dbReference>
<dbReference type="EMBL" id="VIEB01000136">
    <property type="protein sequence ID" value="TQE04669.1"/>
    <property type="molecule type" value="Genomic_DNA"/>
</dbReference>
<evidence type="ECO:0000256" key="1">
    <source>
        <dbReference type="ARBA" id="ARBA00023286"/>
    </source>
</evidence>
<evidence type="ECO:0000313" key="5">
    <source>
        <dbReference type="Proteomes" id="UP000315295"/>
    </source>
</evidence>
<dbReference type="PROSITE" id="PS50042">
    <property type="entry name" value="CNMP_BINDING_3"/>
    <property type="match status" value="1"/>
</dbReference>
<keyword evidence="2" id="KW-0407">Ion channel</keyword>
<gene>
    <name evidence="4" type="ORF">C1H46_009752</name>
</gene>
<dbReference type="PANTHER" id="PTHR45651:SF68">
    <property type="entry name" value="ION TRANSPORT DOMAIN-CONTAINING PROTEIN"/>
    <property type="match status" value="1"/>
</dbReference>
<dbReference type="PANTHER" id="PTHR45651">
    <property type="entry name" value="CYCLIC NUCLEOTIDE-GATED ION CHANNEL 15-RELATED-RELATED"/>
    <property type="match status" value="1"/>
</dbReference>
<sequence>MTSTYVWENVFAICISIISFLLLTFVVANATAPSPQVGVNSLPAPVSEQRRIKFLMENLKSWNISGHDLPVDLEIEILSGIDKKVEENEDADLKNDIFSTLPAETREPLQRFLCMGILRKVPVLEMMGKQALEKICDNLKPVTYKENSFIFRIGDPLDCMLFIIKGIVTVCTCSQTSSTSATSSKMAARYLRQGMFYGEELLNSPDFTQLPISTEHVKTWGKVQAFALMADDLATVVDHFKLDWVINNYANNNSEEVEDNIVEIN</sequence>
<dbReference type="InterPro" id="IPR018490">
    <property type="entry name" value="cNMP-bd_dom_sf"/>
</dbReference>
<organism evidence="4 5">
    <name type="scientific">Malus baccata</name>
    <name type="common">Siberian crab apple</name>
    <name type="synonym">Pyrus baccata</name>
    <dbReference type="NCBI Taxonomy" id="106549"/>
    <lineage>
        <taxon>Eukaryota</taxon>
        <taxon>Viridiplantae</taxon>
        <taxon>Streptophyta</taxon>
        <taxon>Embryophyta</taxon>
        <taxon>Tracheophyta</taxon>
        <taxon>Spermatophyta</taxon>
        <taxon>Magnoliopsida</taxon>
        <taxon>eudicotyledons</taxon>
        <taxon>Gunneridae</taxon>
        <taxon>Pentapetalae</taxon>
        <taxon>rosids</taxon>
        <taxon>fabids</taxon>
        <taxon>Rosales</taxon>
        <taxon>Rosaceae</taxon>
        <taxon>Amygdaloideae</taxon>
        <taxon>Maleae</taxon>
        <taxon>Malus</taxon>
    </lineage>
</organism>
<evidence type="ECO:0000259" key="3">
    <source>
        <dbReference type="PROSITE" id="PS50042"/>
    </source>
</evidence>
<dbReference type="InterPro" id="IPR014710">
    <property type="entry name" value="RmlC-like_jellyroll"/>
</dbReference>
<evidence type="ECO:0000256" key="2">
    <source>
        <dbReference type="ARBA" id="ARBA00023303"/>
    </source>
</evidence>
<keyword evidence="1" id="KW-0813">Transport</keyword>
<keyword evidence="1" id="KW-1071">Ligand-gated ion channel</keyword>
<dbReference type="AlphaFoldDB" id="A0A540N0Z9"/>
<proteinExistence type="predicted"/>
<dbReference type="Proteomes" id="UP000315295">
    <property type="component" value="Unassembled WGS sequence"/>
</dbReference>
<protein>
    <recommendedName>
        <fullName evidence="3">Cyclic nucleotide-binding domain-containing protein</fullName>
    </recommendedName>
</protein>
<reference evidence="4 5" key="1">
    <citation type="journal article" date="2019" name="G3 (Bethesda)">
        <title>Sequencing of a Wild Apple (Malus baccata) Genome Unravels the Differences Between Cultivated and Wild Apple Species Regarding Disease Resistance and Cold Tolerance.</title>
        <authorList>
            <person name="Chen X."/>
        </authorList>
    </citation>
    <scope>NUCLEOTIDE SEQUENCE [LARGE SCALE GENOMIC DNA]</scope>
    <source>
        <strain evidence="5">cv. Shandingzi</strain>
        <tissue evidence="4">Leaves</tissue>
    </source>
</reference>